<accession>A0A226DMF2</accession>
<dbReference type="STRING" id="158441.A0A226DMF2"/>
<dbReference type="Proteomes" id="UP000198287">
    <property type="component" value="Unassembled WGS sequence"/>
</dbReference>
<reference evidence="1 2" key="1">
    <citation type="submission" date="2015-12" db="EMBL/GenBank/DDBJ databases">
        <title>The genome of Folsomia candida.</title>
        <authorList>
            <person name="Faddeeva A."/>
            <person name="Derks M.F."/>
            <person name="Anvar Y."/>
            <person name="Smit S."/>
            <person name="Van Straalen N."/>
            <person name="Roelofs D."/>
        </authorList>
    </citation>
    <scope>NUCLEOTIDE SEQUENCE [LARGE SCALE GENOMIC DNA]</scope>
    <source>
        <strain evidence="1 2">VU population</strain>
        <tissue evidence="1">Whole body</tissue>
    </source>
</reference>
<dbReference type="Gene3D" id="3.30.420.10">
    <property type="entry name" value="Ribonuclease H-like superfamily/Ribonuclease H"/>
    <property type="match status" value="1"/>
</dbReference>
<dbReference type="EMBL" id="LNIX01000016">
    <property type="protein sequence ID" value="OXA46300.1"/>
    <property type="molecule type" value="Genomic_DNA"/>
</dbReference>
<gene>
    <name evidence="1" type="ORF">Fcan01_19196</name>
</gene>
<dbReference type="InterPro" id="IPR036397">
    <property type="entry name" value="RNaseH_sf"/>
</dbReference>
<dbReference type="GO" id="GO:0003676">
    <property type="term" value="F:nucleic acid binding"/>
    <property type="evidence" value="ECO:0007669"/>
    <property type="project" value="InterPro"/>
</dbReference>
<dbReference type="AlphaFoldDB" id="A0A226DMF2"/>
<proteinExistence type="predicted"/>
<keyword evidence="2" id="KW-1185">Reference proteome</keyword>
<comment type="caution">
    <text evidence="1">The sequence shown here is derived from an EMBL/GenBank/DDBJ whole genome shotgun (WGS) entry which is preliminary data.</text>
</comment>
<name>A0A226DMF2_FOLCA</name>
<sequence>MSTEVNQGLSLSTNPQTVRNKLQEHFLNTLVTRGKPFISNRNQRRCLKWGRDHSAWTINDRKHVRWTDDIKFKSFGKFDSIPSKPENSGRLLFSRKLGALKSAKMVTMWFQDRKVKILPWAVQSPDLSPKEHLWSEVEHKITNRSPSSKENLKTIIAAAWEDIAPDFTKNCWNPCPNEFKEPPQGKEGDRCTTADQCLDPPQKAGQPKLYKHCAAENFYYFKASYGFCLYSTDSKTRVDFLYVGKGTCVHKSWGCQVDADCCRGLTCALETSVYNHVGYRCGGDYDETYANGLTYYKNNFKNKTSKPK</sequence>
<evidence type="ECO:0000313" key="1">
    <source>
        <dbReference type="EMBL" id="OXA46300.1"/>
    </source>
</evidence>
<evidence type="ECO:0000313" key="2">
    <source>
        <dbReference type="Proteomes" id="UP000198287"/>
    </source>
</evidence>
<protein>
    <submittedName>
        <fullName evidence="1">Transposable element Tcb1 transposase</fullName>
    </submittedName>
</protein>
<organism evidence="1 2">
    <name type="scientific">Folsomia candida</name>
    <name type="common">Springtail</name>
    <dbReference type="NCBI Taxonomy" id="158441"/>
    <lineage>
        <taxon>Eukaryota</taxon>
        <taxon>Metazoa</taxon>
        <taxon>Ecdysozoa</taxon>
        <taxon>Arthropoda</taxon>
        <taxon>Hexapoda</taxon>
        <taxon>Collembola</taxon>
        <taxon>Entomobryomorpha</taxon>
        <taxon>Isotomoidea</taxon>
        <taxon>Isotomidae</taxon>
        <taxon>Proisotominae</taxon>
        <taxon>Folsomia</taxon>
    </lineage>
</organism>